<dbReference type="PANTHER" id="PTHR46327">
    <property type="entry name" value="F16F4.11 PROTEIN-RELATED"/>
    <property type="match status" value="1"/>
</dbReference>
<dbReference type="Pfam" id="PF13837">
    <property type="entry name" value="Myb_DNA-bind_4"/>
    <property type="match status" value="1"/>
</dbReference>
<feature type="compositionally biased region" description="Pro residues" evidence="2">
    <location>
        <begin position="36"/>
        <end position="46"/>
    </location>
</feature>
<dbReference type="Gene3D" id="1.10.10.60">
    <property type="entry name" value="Homeodomain-like"/>
    <property type="match status" value="1"/>
</dbReference>
<evidence type="ECO:0000313" key="4">
    <source>
        <dbReference type="EMBL" id="CAI9259397.1"/>
    </source>
</evidence>
<organism evidence="4 5">
    <name type="scientific">Lactuca saligna</name>
    <name type="common">Willowleaf lettuce</name>
    <dbReference type="NCBI Taxonomy" id="75948"/>
    <lineage>
        <taxon>Eukaryota</taxon>
        <taxon>Viridiplantae</taxon>
        <taxon>Streptophyta</taxon>
        <taxon>Embryophyta</taxon>
        <taxon>Tracheophyta</taxon>
        <taxon>Spermatophyta</taxon>
        <taxon>Magnoliopsida</taxon>
        <taxon>eudicotyledons</taxon>
        <taxon>Gunneridae</taxon>
        <taxon>Pentapetalae</taxon>
        <taxon>asterids</taxon>
        <taxon>campanulids</taxon>
        <taxon>Asterales</taxon>
        <taxon>Asteraceae</taxon>
        <taxon>Cichorioideae</taxon>
        <taxon>Cichorieae</taxon>
        <taxon>Lactucinae</taxon>
        <taxon>Lactuca</taxon>
    </lineage>
</organism>
<name>A0AA35Y3L4_LACSI</name>
<evidence type="ECO:0000313" key="5">
    <source>
        <dbReference type="Proteomes" id="UP001177003"/>
    </source>
</evidence>
<dbReference type="Proteomes" id="UP001177003">
    <property type="component" value="Chromosome 0"/>
</dbReference>
<proteinExistence type="predicted"/>
<accession>A0AA35Y3L4</accession>
<evidence type="ECO:0000256" key="2">
    <source>
        <dbReference type="SAM" id="MobiDB-lite"/>
    </source>
</evidence>
<dbReference type="InterPro" id="IPR044822">
    <property type="entry name" value="Myb_DNA-bind_4"/>
</dbReference>
<reference evidence="4" key="1">
    <citation type="submission" date="2023-04" db="EMBL/GenBank/DDBJ databases">
        <authorList>
            <person name="Vijverberg K."/>
            <person name="Xiong W."/>
            <person name="Schranz E."/>
        </authorList>
    </citation>
    <scope>NUCLEOTIDE SEQUENCE</scope>
</reference>
<feature type="region of interest" description="Disordered" evidence="2">
    <location>
        <begin position="18"/>
        <end position="48"/>
    </location>
</feature>
<dbReference type="PANTHER" id="PTHR46327:SF3">
    <property type="entry name" value="TRANSCRIPTION FACTOR"/>
    <property type="match status" value="1"/>
</dbReference>
<keyword evidence="1" id="KW-0175">Coiled coil</keyword>
<dbReference type="EMBL" id="OX465086">
    <property type="protein sequence ID" value="CAI9259397.1"/>
    <property type="molecule type" value="Genomic_DNA"/>
</dbReference>
<gene>
    <name evidence="4" type="ORF">LSALG_LOCUS292</name>
</gene>
<evidence type="ECO:0000256" key="1">
    <source>
        <dbReference type="SAM" id="Coils"/>
    </source>
</evidence>
<evidence type="ECO:0000259" key="3">
    <source>
        <dbReference type="Pfam" id="PF13837"/>
    </source>
</evidence>
<dbReference type="AlphaFoldDB" id="A0AA35Y3L4"/>
<feature type="coiled-coil region" evidence="1">
    <location>
        <begin position="203"/>
        <end position="260"/>
    </location>
</feature>
<feature type="domain" description="Myb/SANT-like DNA-binding" evidence="3">
    <location>
        <begin position="52"/>
        <end position="141"/>
    </location>
</feature>
<sequence length="278" mass="32598">MEGSSGFQSPMQARYQYLYQQPPLPPTGQTPRFQGQPPPNNLPSQPPLKTLKWTDEMVKLMIIAISYIMEASITSPDSKKTTQKPTLVSKETKWKVISTVMSERGHNVTPQQCEDKFLEINKKYNQLIGLLGRPTSCEVFKNPILLDSIEMPETLKHEARKLLESDQFYYREMCSLHHNNRIFIPHDWEVMKLVFLGLEGNKWDDLRARRARLEDKKLELQEKRLELEKDRVKWLCLDQNEKMKVEKMRLENEKLKFENARLAFELKCKGMVVGDDEN</sequence>
<protein>
    <recommendedName>
        <fullName evidence="3">Myb/SANT-like DNA-binding domain-containing protein</fullName>
    </recommendedName>
</protein>
<keyword evidence="5" id="KW-1185">Reference proteome</keyword>